<feature type="domain" description="NB-ARC" evidence="2">
    <location>
        <begin position="71"/>
        <end position="188"/>
    </location>
</feature>
<evidence type="ECO:0000256" key="1">
    <source>
        <dbReference type="ARBA" id="ARBA00022821"/>
    </source>
</evidence>
<dbReference type="PANTHER" id="PTHR33463">
    <property type="entry name" value="NB-ARC DOMAIN-CONTAINING PROTEIN-RELATED"/>
    <property type="match status" value="1"/>
</dbReference>
<comment type="caution">
    <text evidence="3">The sequence shown here is derived from an EMBL/GenBank/DDBJ whole genome shotgun (WGS) entry which is preliminary data.</text>
</comment>
<dbReference type="InterPro" id="IPR002182">
    <property type="entry name" value="NB-ARC"/>
</dbReference>
<name>A0AAW0LBK6_QUESU</name>
<keyword evidence="1" id="KW-0611">Plant defense</keyword>
<dbReference type="SUPFAM" id="SSF52540">
    <property type="entry name" value="P-loop containing nucleoside triphosphate hydrolases"/>
    <property type="match status" value="1"/>
</dbReference>
<accession>A0AAW0LBK6</accession>
<organism evidence="3 4">
    <name type="scientific">Quercus suber</name>
    <name type="common">Cork oak</name>
    <dbReference type="NCBI Taxonomy" id="58331"/>
    <lineage>
        <taxon>Eukaryota</taxon>
        <taxon>Viridiplantae</taxon>
        <taxon>Streptophyta</taxon>
        <taxon>Embryophyta</taxon>
        <taxon>Tracheophyta</taxon>
        <taxon>Spermatophyta</taxon>
        <taxon>Magnoliopsida</taxon>
        <taxon>eudicotyledons</taxon>
        <taxon>Gunneridae</taxon>
        <taxon>Pentapetalae</taxon>
        <taxon>rosids</taxon>
        <taxon>fabids</taxon>
        <taxon>Fagales</taxon>
        <taxon>Fagaceae</taxon>
        <taxon>Quercus</taxon>
    </lineage>
</organism>
<dbReference type="Gene3D" id="3.40.50.300">
    <property type="entry name" value="P-loop containing nucleotide triphosphate hydrolases"/>
    <property type="match status" value="1"/>
</dbReference>
<proteinExistence type="predicted"/>
<evidence type="ECO:0000259" key="2">
    <source>
        <dbReference type="Pfam" id="PF00931"/>
    </source>
</evidence>
<dbReference type="InterPro" id="IPR027417">
    <property type="entry name" value="P-loop_NTPase"/>
</dbReference>
<dbReference type="EMBL" id="PKMF04000119">
    <property type="protein sequence ID" value="KAK7849033.1"/>
    <property type="molecule type" value="Genomic_DNA"/>
</dbReference>
<reference evidence="3 4" key="1">
    <citation type="journal article" date="2018" name="Sci. Data">
        <title>The draft genome sequence of cork oak.</title>
        <authorList>
            <person name="Ramos A.M."/>
            <person name="Usie A."/>
            <person name="Barbosa P."/>
            <person name="Barros P.M."/>
            <person name="Capote T."/>
            <person name="Chaves I."/>
            <person name="Simoes F."/>
            <person name="Abreu I."/>
            <person name="Carrasquinho I."/>
            <person name="Faro C."/>
            <person name="Guimaraes J.B."/>
            <person name="Mendonca D."/>
            <person name="Nobrega F."/>
            <person name="Rodrigues L."/>
            <person name="Saibo N.J.M."/>
            <person name="Varela M.C."/>
            <person name="Egas C."/>
            <person name="Matos J."/>
            <person name="Miguel C.M."/>
            <person name="Oliveira M.M."/>
            <person name="Ricardo C.P."/>
            <person name="Goncalves S."/>
        </authorList>
    </citation>
    <scope>NUCLEOTIDE SEQUENCE [LARGE SCALE GENOMIC DNA]</scope>
    <source>
        <strain evidence="4">cv. HL8</strain>
    </source>
</reference>
<evidence type="ECO:0000313" key="3">
    <source>
        <dbReference type="EMBL" id="KAK7849033.1"/>
    </source>
</evidence>
<evidence type="ECO:0000313" key="4">
    <source>
        <dbReference type="Proteomes" id="UP000237347"/>
    </source>
</evidence>
<dbReference type="Pfam" id="PF00931">
    <property type="entry name" value="NB-ARC"/>
    <property type="match status" value="1"/>
</dbReference>
<dbReference type="AlphaFoldDB" id="A0AAW0LBK6"/>
<dbReference type="GO" id="GO:0043531">
    <property type="term" value="F:ADP binding"/>
    <property type="evidence" value="ECO:0007669"/>
    <property type="project" value="InterPro"/>
</dbReference>
<dbReference type="PRINTS" id="PR00364">
    <property type="entry name" value="DISEASERSIST"/>
</dbReference>
<dbReference type="PANTHER" id="PTHR33463:SF215">
    <property type="entry name" value="NB-ARC DOMAIN DISEASE RESISTANCE PROTEIN"/>
    <property type="match status" value="1"/>
</dbReference>
<keyword evidence="4" id="KW-1185">Reference proteome</keyword>
<protein>
    <submittedName>
        <fullName evidence="3">Disease resistance protein</fullName>
    </submittedName>
</protein>
<dbReference type="InterPro" id="IPR050905">
    <property type="entry name" value="Plant_NBS-LRR"/>
</dbReference>
<dbReference type="Proteomes" id="UP000237347">
    <property type="component" value="Unassembled WGS sequence"/>
</dbReference>
<sequence>MREAKQVIEDEEKSKMRCSYAICLNLKQRHQQSKKAKKIVQDINEVLKIWRSNKVFHMDYMNFGSRMVTVKELMVALGDANFNMIGVWGMPGVGKTTLVSEIAKQVKEKKLFDEVAIATVTQSPDPKKIQGEIADKLDLKLDKETPRGRADLLRVMLTEDNNKKILIILDDIWEKLDLDEIGIPRTEEIVKYISQWLIENMVKPVGQLLIEKLVKPIGQWLGYLFHYSSNIENMKEQVKKLRDVRERVPLPHSVDAATRNVEEIETDFN</sequence>
<gene>
    <name evidence="3" type="ORF">CFP56_003900</name>
</gene>